<dbReference type="AlphaFoldDB" id="A0AAV0S247"/>
<evidence type="ECO:0000259" key="2">
    <source>
        <dbReference type="Pfam" id="PF02517"/>
    </source>
</evidence>
<dbReference type="PANTHER" id="PTHR43592">
    <property type="entry name" value="CAAX AMINO TERMINAL PROTEASE"/>
    <property type="match status" value="1"/>
</dbReference>
<evidence type="ECO:0000256" key="1">
    <source>
        <dbReference type="SAM" id="Phobius"/>
    </source>
</evidence>
<gene>
    <name evidence="3" type="ORF">LITE_LOCUS51180</name>
</gene>
<keyword evidence="1" id="KW-1133">Transmembrane helix</keyword>
<sequence length="289" mass="31486">MSLTVGLNCCRVRALGYSSALLPWRPSICLITMPKGCRFRTRASGRRRVLKKKQREEEEAKSEAAISLQTSADERFSVDENPADSNVGIVNPPRGAVIQACTLTSGLIAALGILLRQVSHVAAEEGLPVLDCSEQVSFGFEIWHLGLIFGLVLVISSSRFLLLKTWPDFRESSEAANQQVLTSLEPLDYLLVAFLPGVSEELLFRGALQPLFGMDLKSVLAVAALFGILHLGNGRKYSFAFWATFVGCIYGYATIASSSIVVPMAAHALNNLIGGISWRYSSQSFKALK</sequence>
<feature type="domain" description="CAAX prenyl protease 2/Lysostaphin resistance protein A-like" evidence="2">
    <location>
        <begin position="186"/>
        <end position="273"/>
    </location>
</feature>
<feature type="transmembrane region" description="Helical" evidence="1">
    <location>
        <begin position="239"/>
        <end position="262"/>
    </location>
</feature>
<name>A0AAV0S247_9ROSI</name>
<dbReference type="EMBL" id="CAMGYJ010000011">
    <property type="protein sequence ID" value="CAI0627207.1"/>
    <property type="molecule type" value="Genomic_DNA"/>
</dbReference>
<evidence type="ECO:0000313" key="4">
    <source>
        <dbReference type="Proteomes" id="UP001154282"/>
    </source>
</evidence>
<keyword evidence="4" id="KW-1185">Reference proteome</keyword>
<feature type="transmembrane region" description="Helical" evidence="1">
    <location>
        <begin position="214"/>
        <end position="233"/>
    </location>
</feature>
<dbReference type="InterPro" id="IPR003675">
    <property type="entry name" value="Rce1/LyrA-like_dom"/>
</dbReference>
<keyword evidence="1" id="KW-0812">Transmembrane</keyword>
<reference evidence="3" key="1">
    <citation type="submission" date="2022-08" db="EMBL/GenBank/DDBJ databases">
        <authorList>
            <person name="Gutierrez-Valencia J."/>
        </authorList>
    </citation>
    <scope>NUCLEOTIDE SEQUENCE</scope>
</reference>
<dbReference type="PANTHER" id="PTHR43592:SF7">
    <property type="entry name" value="CAAX AMINO TERMINAL PROTEASE FAMILY PROTEIN"/>
    <property type="match status" value="1"/>
</dbReference>
<accession>A0AAV0S247</accession>
<protein>
    <recommendedName>
        <fullName evidence="2">CAAX prenyl protease 2/Lysostaphin resistance protein A-like domain-containing protein</fullName>
    </recommendedName>
</protein>
<dbReference type="GO" id="GO:0080120">
    <property type="term" value="P:CAAX-box protein maturation"/>
    <property type="evidence" value="ECO:0007669"/>
    <property type="project" value="UniProtKB-ARBA"/>
</dbReference>
<keyword evidence="1" id="KW-0472">Membrane</keyword>
<organism evidence="3 4">
    <name type="scientific">Linum tenue</name>
    <dbReference type="NCBI Taxonomy" id="586396"/>
    <lineage>
        <taxon>Eukaryota</taxon>
        <taxon>Viridiplantae</taxon>
        <taxon>Streptophyta</taxon>
        <taxon>Embryophyta</taxon>
        <taxon>Tracheophyta</taxon>
        <taxon>Spermatophyta</taxon>
        <taxon>Magnoliopsida</taxon>
        <taxon>eudicotyledons</taxon>
        <taxon>Gunneridae</taxon>
        <taxon>Pentapetalae</taxon>
        <taxon>rosids</taxon>
        <taxon>fabids</taxon>
        <taxon>Malpighiales</taxon>
        <taxon>Linaceae</taxon>
        <taxon>Linum</taxon>
    </lineage>
</organism>
<dbReference type="GO" id="GO:0004175">
    <property type="term" value="F:endopeptidase activity"/>
    <property type="evidence" value="ECO:0007669"/>
    <property type="project" value="UniProtKB-ARBA"/>
</dbReference>
<proteinExistence type="predicted"/>
<dbReference type="Pfam" id="PF02517">
    <property type="entry name" value="Rce1-like"/>
    <property type="match status" value="1"/>
</dbReference>
<dbReference type="Proteomes" id="UP001154282">
    <property type="component" value="Unassembled WGS sequence"/>
</dbReference>
<evidence type="ECO:0000313" key="3">
    <source>
        <dbReference type="EMBL" id="CAI0627207.1"/>
    </source>
</evidence>
<comment type="caution">
    <text evidence="3">The sequence shown here is derived from an EMBL/GenBank/DDBJ whole genome shotgun (WGS) entry which is preliminary data.</text>
</comment>